<dbReference type="InterPro" id="IPR050564">
    <property type="entry name" value="F420-G6PD/mer"/>
</dbReference>
<evidence type="ECO:0000313" key="4">
    <source>
        <dbReference type="Proteomes" id="UP000239210"/>
    </source>
</evidence>
<dbReference type="SUPFAM" id="SSF51679">
    <property type="entry name" value="Bacterial luciferase-like"/>
    <property type="match status" value="1"/>
</dbReference>
<dbReference type="InterPro" id="IPR011251">
    <property type="entry name" value="Luciferase-like_dom"/>
</dbReference>
<keyword evidence="1" id="KW-0560">Oxidoreductase</keyword>
<dbReference type="EMBL" id="PVTG01000002">
    <property type="protein sequence ID" value="PRY51174.1"/>
    <property type="molecule type" value="Genomic_DNA"/>
</dbReference>
<protein>
    <submittedName>
        <fullName evidence="3">5,10-methylenetetrahydromethanopterin reductase</fullName>
    </submittedName>
</protein>
<dbReference type="RefSeq" id="WP_170121209.1">
    <property type="nucleotide sequence ID" value="NZ_PVTG01000002.1"/>
</dbReference>
<keyword evidence="4" id="KW-1185">Reference proteome</keyword>
<evidence type="ECO:0000256" key="1">
    <source>
        <dbReference type="ARBA" id="ARBA00023002"/>
    </source>
</evidence>
<accession>A0A2T0TZU1</accession>
<dbReference type="GO" id="GO:0016705">
    <property type="term" value="F:oxidoreductase activity, acting on paired donors, with incorporation or reduction of molecular oxygen"/>
    <property type="evidence" value="ECO:0007669"/>
    <property type="project" value="InterPro"/>
</dbReference>
<organism evidence="3 4">
    <name type="scientific">Geodermatophilus tzadiensis</name>
    <dbReference type="NCBI Taxonomy" id="1137988"/>
    <lineage>
        <taxon>Bacteria</taxon>
        <taxon>Bacillati</taxon>
        <taxon>Actinomycetota</taxon>
        <taxon>Actinomycetes</taxon>
        <taxon>Geodermatophilales</taxon>
        <taxon>Geodermatophilaceae</taxon>
        <taxon>Geodermatophilus</taxon>
    </lineage>
</organism>
<dbReference type="PANTHER" id="PTHR43244">
    <property type="match status" value="1"/>
</dbReference>
<evidence type="ECO:0000313" key="3">
    <source>
        <dbReference type="EMBL" id="PRY51174.1"/>
    </source>
</evidence>
<dbReference type="Proteomes" id="UP000239210">
    <property type="component" value="Unassembled WGS sequence"/>
</dbReference>
<gene>
    <name evidence="3" type="ORF">LY71_102239</name>
</gene>
<proteinExistence type="predicted"/>
<name>A0A2T0TZU1_9ACTN</name>
<comment type="caution">
    <text evidence="3">The sequence shown here is derived from an EMBL/GenBank/DDBJ whole genome shotgun (WGS) entry which is preliminary data.</text>
</comment>
<evidence type="ECO:0000259" key="2">
    <source>
        <dbReference type="Pfam" id="PF00296"/>
    </source>
</evidence>
<dbReference type="Pfam" id="PF00296">
    <property type="entry name" value="Bac_luciferase"/>
    <property type="match status" value="1"/>
</dbReference>
<dbReference type="AlphaFoldDB" id="A0A2T0TZU1"/>
<sequence>MSTEFWLHGFPVPRRATALAVQAEAWGFDGLLLADSENLVGDPYVELALAAQSTRRLRLGPAVTNPVTRHPAVTASALATLQIESDGRAVVVLGRGDSAVRQLGLHPATTGQLERGLDQLQGFIGGRTVATRGIAARMGWVEPFHVDEVPVSVAATGPTTIAIGARRCGRVDFTVGADPRRVAWAIAEARHAVEDRGAPLSLGAFVNVAVHPDTAVARDLVRGSAAIFAHFVSEGPHDVVPDDDRAVVERVRAAYDEEAHGLTTADQATLLPDAFLDRFTVVGSPEHCTTRLRELIDLGLDRIIVVPGSRDADPDVLAVSNELFAAEVLPRLRTGTPADAGRP</sequence>
<dbReference type="Gene3D" id="3.20.20.30">
    <property type="entry name" value="Luciferase-like domain"/>
    <property type="match status" value="1"/>
</dbReference>
<feature type="domain" description="Luciferase-like" evidence="2">
    <location>
        <begin position="12"/>
        <end position="301"/>
    </location>
</feature>
<dbReference type="InterPro" id="IPR036661">
    <property type="entry name" value="Luciferase-like_sf"/>
</dbReference>
<reference evidence="3 4" key="1">
    <citation type="submission" date="2018-03" db="EMBL/GenBank/DDBJ databases">
        <title>Genomic Encyclopedia of Archaeal and Bacterial Type Strains, Phase II (KMG-II): from individual species to whole genera.</title>
        <authorList>
            <person name="Goeker M."/>
        </authorList>
    </citation>
    <scope>NUCLEOTIDE SEQUENCE [LARGE SCALE GENOMIC DNA]</scope>
    <source>
        <strain evidence="3 4">DSM 45416</strain>
    </source>
</reference>
<dbReference type="PANTHER" id="PTHR43244:SF1">
    <property type="entry name" value="5,10-METHYLENETETRAHYDROMETHANOPTERIN REDUCTASE"/>
    <property type="match status" value="1"/>
</dbReference>